<dbReference type="EC" id="2.1.1.77" evidence="3"/>
<dbReference type="InterPro" id="IPR000682">
    <property type="entry name" value="PCMT"/>
</dbReference>
<evidence type="ECO:0000256" key="9">
    <source>
        <dbReference type="ARBA" id="ARBA00030757"/>
    </source>
</evidence>
<sequence>MTVTTEHRRLRLDLVGHLSRSAMLSDPSVAAALAVVDRHHYAPAVYRVDQRGRMGEMLVATDPAHRRSYLEAVYSDEAIVTQVSPTGIPTSSSTQPGVMAVMLEALRLRPGMDVLEIGTGTGYNAALLCAIVGDEHVTSVDIDPTLVDDAITALAETGFAPTVVAADGLGGWPVRSPYDRVIATCSVRRVPTAWLAQTRPGGIVLANLSYGVVALAVEADGSGEGRFLPQVAAFIEARPADGPTGPTSGEMVARCTDDPMPGAPARPEDVELLTARDSEFFWQLGEPSVSSCTMLPDDGEIHCLVDSATGSWARVENLTSGVTVAQGGPRRIWDAVVTWCRRWEAAGRPAHDRLGLTVTADGAHEVWVDEPGSAHRWRLS</sequence>
<dbReference type="GO" id="GO:0008168">
    <property type="term" value="F:methyltransferase activity"/>
    <property type="evidence" value="ECO:0007669"/>
    <property type="project" value="UniProtKB-KW"/>
</dbReference>
<dbReference type="GO" id="GO:0032259">
    <property type="term" value="P:methylation"/>
    <property type="evidence" value="ECO:0007669"/>
    <property type="project" value="UniProtKB-KW"/>
</dbReference>
<evidence type="ECO:0000256" key="6">
    <source>
        <dbReference type="ARBA" id="ARBA00022603"/>
    </source>
</evidence>
<evidence type="ECO:0000256" key="2">
    <source>
        <dbReference type="ARBA" id="ARBA00005369"/>
    </source>
</evidence>
<proteinExistence type="inferred from homology"/>
<reference evidence="12 13" key="1">
    <citation type="submission" date="2019-02" db="EMBL/GenBank/DDBJ databases">
        <title>Draft genome sequences of novel Actinobacteria.</title>
        <authorList>
            <person name="Sahin N."/>
            <person name="Ay H."/>
            <person name="Saygin H."/>
        </authorList>
    </citation>
    <scope>NUCLEOTIDE SEQUENCE [LARGE SCALE GENOMIC DNA]</scope>
    <source>
        <strain evidence="12 13">JCM 30529</strain>
    </source>
</reference>
<comment type="caution">
    <text evidence="12">The sequence shown here is derived from an EMBL/GenBank/DDBJ whole genome shotgun (WGS) entry which is preliminary data.</text>
</comment>
<evidence type="ECO:0000256" key="7">
    <source>
        <dbReference type="ARBA" id="ARBA00022679"/>
    </source>
</evidence>
<dbReference type="PANTHER" id="PTHR11579:SF0">
    <property type="entry name" value="PROTEIN-L-ISOASPARTATE(D-ASPARTATE) O-METHYLTRANSFERASE"/>
    <property type="match status" value="1"/>
</dbReference>
<keyword evidence="13" id="KW-1185">Reference proteome</keyword>
<accession>A0ABY2DK08</accession>
<keyword evidence="7" id="KW-0808">Transferase</keyword>
<organism evidence="12 13">
    <name type="scientific">Micromonospora fluostatini</name>
    <dbReference type="NCBI Taxonomy" id="1629071"/>
    <lineage>
        <taxon>Bacteria</taxon>
        <taxon>Bacillati</taxon>
        <taxon>Actinomycetota</taxon>
        <taxon>Actinomycetes</taxon>
        <taxon>Micromonosporales</taxon>
        <taxon>Micromonosporaceae</taxon>
        <taxon>Micromonospora</taxon>
    </lineage>
</organism>
<dbReference type="Pfam" id="PF01135">
    <property type="entry name" value="PCMT"/>
    <property type="match status" value="1"/>
</dbReference>
<evidence type="ECO:0000256" key="10">
    <source>
        <dbReference type="ARBA" id="ARBA00031323"/>
    </source>
</evidence>
<dbReference type="SUPFAM" id="SSF53335">
    <property type="entry name" value="S-adenosyl-L-methionine-dependent methyltransferases"/>
    <property type="match status" value="1"/>
</dbReference>
<dbReference type="CDD" id="cd02440">
    <property type="entry name" value="AdoMet_MTases"/>
    <property type="match status" value="1"/>
</dbReference>
<evidence type="ECO:0000256" key="1">
    <source>
        <dbReference type="ARBA" id="ARBA00004496"/>
    </source>
</evidence>
<dbReference type="InterPro" id="IPR029063">
    <property type="entry name" value="SAM-dependent_MTases_sf"/>
</dbReference>
<evidence type="ECO:0000313" key="12">
    <source>
        <dbReference type="EMBL" id="TDC00781.1"/>
    </source>
</evidence>
<dbReference type="Proteomes" id="UP000295626">
    <property type="component" value="Unassembled WGS sequence"/>
</dbReference>
<evidence type="ECO:0000256" key="5">
    <source>
        <dbReference type="ARBA" id="ARBA00022490"/>
    </source>
</evidence>
<keyword evidence="5" id="KW-0963">Cytoplasm</keyword>
<protein>
    <recommendedName>
        <fullName evidence="4">Protein-L-isoaspartate O-methyltransferase</fullName>
        <ecNumber evidence="3">2.1.1.77</ecNumber>
    </recommendedName>
    <alternativeName>
        <fullName evidence="11">L-isoaspartyl protein carboxyl methyltransferase</fullName>
    </alternativeName>
    <alternativeName>
        <fullName evidence="9">Protein L-isoaspartyl methyltransferase</fullName>
    </alternativeName>
    <alternativeName>
        <fullName evidence="10">Protein-beta-aspartate methyltransferase</fullName>
    </alternativeName>
</protein>
<keyword evidence="6 12" id="KW-0489">Methyltransferase</keyword>
<dbReference type="Gene3D" id="3.40.50.150">
    <property type="entry name" value="Vaccinia Virus protein VP39"/>
    <property type="match status" value="1"/>
</dbReference>
<dbReference type="EMBL" id="SMKE01000084">
    <property type="protein sequence ID" value="TDC00781.1"/>
    <property type="molecule type" value="Genomic_DNA"/>
</dbReference>
<evidence type="ECO:0000256" key="4">
    <source>
        <dbReference type="ARBA" id="ARBA00013346"/>
    </source>
</evidence>
<comment type="similarity">
    <text evidence="2">Belongs to the methyltransferase superfamily. L-isoaspartyl/D-aspartyl protein methyltransferase family.</text>
</comment>
<keyword evidence="8" id="KW-0949">S-adenosyl-L-methionine</keyword>
<gene>
    <name evidence="12" type="ORF">E1091_04210</name>
</gene>
<comment type="subcellular location">
    <subcellularLocation>
        <location evidence="1">Cytoplasm</location>
    </subcellularLocation>
</comment>
<evidence type="ECO:0000256" key="3">
    <source>
        <dbReference type="ARBA" id="ARBA00011890"/>
    </source>
</evidence>
<evidence type="ECO:0000256" key="11">
    <source>
        <dbReference type="ARBA" id="ARBA00031350"/>
    </source>
</evidence>
<evidence type="ECO:0000313" key="13">
    <source>
        <dbReference type="Proteomes" id="UP000295626"/>
    </source>
</evidence>
<dbReference type="PANTHER" id="PTHR11579">
    <property type="entry name" value="PROTEIN-L-ISOASPARTATE O-METHYLTRANSFERASE"/>
    <property type="match status" value="1"/>
</dbReference>
<evidence type="ECO:0000256" key="8">
    <source>
        <dbReference type="ARBA" id="ARBA00022691"/>
    </source>
</evidence>
<name>A0ABY2DK08_9ACTN</name>